<sequence>MDGVPIPEQLRPWIGWVVGMDWPEGDEAALFRLADDLARAFHRINGGVRGDGSLAGGAAAGAERGDWDGAALRRFVERVGRETTSRPRGSPSSGRQDRAAGADPGSPSHGNHSRP</sequence>
<dbReference type="EMBL" id="SMLD01000169">
    <property type="protein sequence ID" value="TDE32642.1"/>
    <property type="molecule type" value="Genomic_DNA"/>
</dbReference>
<accession>A0A4R5EEI1</accession>
<feature type="region of interest" description="Disordered" evidence="1">
    <location>
        <begin position="78"/>
        <end position="115"/>
    </location>
</feature>
<dbReference type="RefSeq" id="WP_132638901.1">
    <property type="nucleotide sequence ID" value="NZ_SMLD01000169.1"/>
</dbReference>
<gene>
    <name evidence="2" type="ORF">E1295_39265</name>
</gene>
<organism evidence="2 3">
    <name type="scientific">Nonomuraea mesophila</name>
    <dbReference type="NCBI Taxonomy" id="2530382"/>
    <lineage>
        <taxon>Bacteria</taxon>
        <taxon>Bacillati</taxon>
        <taxon>Actinomycetota</taxon>
        <taxon>Actinomycetes</taxon>
        <taxon>Streptosporangiales</taxon>
        <taxon>Streptosporangiaceae</taxon>
        <taxon>Nonomuraea</taxon>
    </lineage>
</organism>
<dbReference type="Proteomes" id="UP000295136">
    <property type="component" value="Unassembled WGS sequence"/>
</dbReference>
<protein>
    <submittedName>
        <fullName evidence="2">Uncharacterized protein</fullName>
    </submittedName>
</protein>
<evidence type="ECO:0000313" key="3">
    <source>
        <dbReference type="Proteomes" id="UP000295136"/>
    </source>
</evidence>
<keyword evidence="3" id="KW-1185">Reference proteome</keyword>
<proteinExistence type="predicted"/>
<name>A0A4R5EEI1_9ACTN</name>
<evidence type="ECO:0000313" key="2">
    <source>
        <dbReference type="EMBL" id="TDE32642.1"/>
    </source>
</evidence>
<evidence type="ECO:0000256" key="1">
    <source>
        <dbReference type="SAM" id="MobiDB-lite"/>
    </source>
</evidence>
<reference evidence="2 3" key="1">
    <citation type="submission" date="2019-03" db="EMBL/GenBank/DDBJ databases">
        <title>Draft genome sequences of novel Actinobacteria.</title>
        <authorList>
            <person name="Sahin N."/>
            <person name="Ay H."/>
            <person name="Saygin H."/>
        </authorList>
    </citation>
    <scope>NUCLEOTIDE SEQUENCE [LARGE SCALE GENOMIC DNA]</scope>
    <source>
        <strain evidence="2 3">6K102</strain>
    </source>
</reference>
<comment type="caution">
    <text evidence="2">The sequence shown here is derived from an EMBL/GenBank/DDBJ whole genome shotgun (WGS) entry which is preliminary data.</text>
</comment>
<dbReference type="AlphaFoldDB" id="A0A4R5EEI1"/>